<comment type="caution">
    <text evidence="2">The sequence shown here is derived from an EMBL/GenBank/DDBJ whole genome shotgun (WGS) entry which is preliminary data.</text>
</comment>
<dbReference type="RefSeq" id="WP_204057882.1">
    <property type="nucleotide sequence ID" value="NZ_BAAAGP010000009.1"/>
</dbReference>
<name>A0ABQ4G097_9ACTN</name>
<dbReference type="InterPro" id="IPR046259">
    <property type="entry name" value="DUF6292"/>
</dbReference>
<evidence type="ECO:0000313" key="3">
    <source>
        <dbReference type="Proteomes" id="UP000603904"/>
    </source>
</evidence>
<proteinExistence type="predicted"/>
<feature type="domain" description="DUF6292" evidence="1">
    <location>
        <begin position="19"/>
        <end position="99"/>
    </location>
</feature>
<reference evidence="2 3" key="1">
    <citation type="submission" date="2021-01" db="EMBL/GenBank/DDBJ databases">
        <title>Whole genome shotgun sequence of Microbispora corallina NBRC 16416.</title>
        <authorList>
            <person name="Komaki H."/>
            <person name="Tamura T."/>
        </authorList>
    </citation>
    <scope>NUCLEOTIDE SEQUENCE [LARGE SCALE GENOMIC DNA]</scope>
    <source>
        <strain evidence="2 3">NBRC 16416</strain>
    </source>
</reference>
<accession>A0ABQ4G097</accession>
<keyword evidence="3" id="KW-1185">Reference proteome</keyword>
<sequence>MIVTPAPYSHAWLRLPVAYVAQVAEALGARVLQWWDDPYDPRDATVRLVDGDALVWDEETGWRHGRFVSGEKGVRTRLEGIRYLGGGVLPRPADVVGLLDDARYGSGTRLVYRSFTDLHDGFDADLASYAALPV</sequence>
<dbReference type="Pfam" id="PF19809">
    <property type="entry name" value="DUF6292"/>
    <property type="match status" value="1"/>
</dbReference>
<dbReference type="Proteomes" id="UP000603904">
    <property type="component" value="Unassembled WGS sequence"/>
</dbReference>
<organism evidence="2 3">
    <name type="scientific">Microbispora corallina</name>
    <dbReference type="NCBI Taxonomy" id="83302"/>
    <lineage>
        <taxon>Bacteria</taxon>
        <taxon>Bacillati</taxon>
        <taxon>Actinomycetota</taxon>
        <taxon>Actinomycetes</taxon>
        <taxon>Streptosporangiales</taxon>
        <taxon>Streptosporangiaceae</taxon>
        <taxon>Microbispora</taxon>
    </lineage>
</organism>
<protein>
    <recommendedName>
        <fullName evidence="1">DUF6292 domain-containing protein</fullName>
    </recommendedName>
</protein>
<evidence type="ECO:0000259" key="1">
    <source>
        <dbReference type="Pfam" id="PF19809"/>
    </source>
</evidence>
<evidence type="ECO:0000313" key="2">
    <source>
        <dbReference type="EMBL" id="GIH40462.1"/>
    </source>
</evidence>
<dbReference type="EMBL" id="BOOC01000014">
    <property type="protein sequence ID" value="GIH40462.1"/>
    <property type="molecule type" value="Genomic_DNA"/>
</dbReference>
<gene>
    <name evidence="2" type="ORF">Mco01_34620</name>
</gene>